<feature type="transmembrane region" description="Helical" evidence="5">
    <location>
        <begin position="85"/>
        <end position="105"/>
    </location>
</feature>
<gene>
    <name evidence="6" type="ORF">EPK99_20145</name>
</gene>
<evidence type="ECO:0000256" key="2">
    <source>
        <dbReference type="ARBA" id="ARBA00022692"/>
    </source>
</evidence>
<evidence type="ECO:0000256" key="4">
    <source>
        <dbReference type="ARBA" id="ARBA00023136"/>
    </source>
</evidence>
<dbReference type="InterPro" id="IPR032808">
    <property type="entry name" value="DoxX"/>
</dbReference>
<evidence type="ECO:0000313" key="6">
    <source>
        <dbReference type="EMBL" id="RWX75980.1"/>
    </source>
</evidence>
<keyword evidence="4 5" id="KW-0472">Membrane</keyword>
<evidence type="ECO:0000256" key="1">
    <source>
        <dbReference type="ARBA" id="ARBA00004141"/>
    </source>
</evidence>
<proteinExistence type="predicted"/>
<dbReference type="Proteomes" id="UP000287687">
    <property type="component" value="Unassembled WGS sequence"/>
</dbReference>
<keyword evidence="3 5" id="KW-1133">Transmembrane helix</keyword>
<evidence type="ECO:0000256" key="5">
    <source>
        <dbReference type="SAM" id="Phobius"/>
    </source>
</evidence>
<sequence>MATSQTSTFGNPLEALTGTTWFGYLARAMLTFMYWGSGLSKLIDFNGGVAEMTHFGLEPAVAFNIAVIVTQLAGSALIILNRWTWLGAGALAVFTALTIPIAHTFWAMEEPFKTMEFYVVMEHITVIGGLMVVAWKSR</sequence>
<comment type="subcellular location">
    <subcellularLocation>
        <location evidence="1">Membrane</location>
        <topology evidence="1">Multi-pass membrane protein</topology>
    </subcellularLocation>
</comment>
<dbReference type="OrthoDB" id="7064507at2"/>
<name>A0A444LDM7_9HYPH</name>
<keyword evidence="7" id="KW-1185">Reference proteome</keyword>
<feature type="transmembrane region" description="Helical" evidence="5">
    <location>
        <begin position="117"/>
        <end position="135"/>
    </location>
</feature>
<dbReference type="Pfam" id="PF07681">
    <property type="entry name" value="DoxX"/>
    <property type="match status" value="1"/>
</dbReference>
<protein>
    <submittedName>
        <fullName evidence="6">DoxX family protein</fullName>
    </submittedName>
</protein>
<feature type="transmembrane region" description="Helical" evidence="5">
    <location>
        <begin position="60"/>
        <end position="79"/>
    </location>
</feature>
<accession>A0A444LDM7</accession>
<dbReference type="RefSeq" id="WP_128444858.1">
    <property type="nucleotide sequence ID" value="NZ_SBIP01000004.1"/>
</dbReference>
<dbReference type="AlphaFoldDB" id="A0A444LDM7"/>
<evidence type="ECO:0000313" key="7">
    <source>
        <dbReference type="Proteomes" id="UP000287687"/>
    </source>
</evidence>
<comment type="caution">
    <text evidence="6">The sequence shown here is derived from an EMBL/GenBank/DDBJ whole genome shotgun (WGS) entry which is preliminary data.</text>
</comment>
<organism evidence="6 7">
    <name type="scientific">Neorhizobium lilium</name>
    <dbReference type="NCBI Taxonomy" id="2503024"/>
    <lineage>
        <taxon>Bacteria</taxon>
        <taxon>Pseudomonadati</taxon>
        <taxon>Pseudomonadota</taxon>
        <taxon>Alphaproteobacteria</taxon>
        <taxon>Hyphomicrobiales</taxon>
        <taxon>Rhizobiaceae</taxon>
        <taxon>Rhizobium/Agrobacterium group</taxon>
        <taxon>Neorhizobium</taxon>
    </lineage>
</organism>
<dbReference type="EMBL" id="SBIP01000004">
    <property type="protein sequence ID" value="RWX75980.1"/>
    <property type="molecule type" value="Genomic_DNA"/>
</dbReference>
<reference evidence="6 7" key="1">
    <citation type="submission" date="2019-01" db="EMBL/GenBank/DDBJ databases">
        <title>The draft genome of Rhizobium sp. 24NR.</title>
        <authorList>
            <person name="Liu L."/>
            <person name="Liang L."/>
            <person name="Shi S."/>
            <person name="Xu L."/>
            <person name="Wang X."/>
            <person name="Li L."/>
            <person name="Zhang X."/>
        </authorList>
    </citation>
    <scope>NUCLEOTIDE SEQUENCE [LARGE SCALE GENOMIC DNA]</scope>
    <source>
        <strain evidence="6 7">24NR</strain>
    </source>
</reference>
<feature type="transmembrane region" description="Helical" evidence="5">
    <location>
        <begin position="21"/>
        <end position="39"/>
    </location>
</feature>
<evidence type="ECO:0000256" key="3">
    <source>
        <dbReference type="ARBA" id="ARBA00022989"/>
    </source>
</evidence>
<keyword evidence="2 5" id="KW-0812">Transmembrane</keyword>
<dbReference type="GO" id="GO:0016020">
    <property type="term" value="C:membrane"/>
    <property type="evidence" value="ECO:0007669"/>
    <property type="project" value="UniProtKB-SubCell"/>
</dbReference>